<dbReference type="PANTHER" id="PTHR38480:SF1">
    <property type="entry name" value="SLR0254 PROTEIN"/>
    <property type="match status" value="1"/>
</dbReference>
<evidence type="ECO:0000256" key="5">
    <source>
        <dbReference type="SAM" id="Phobius"/>
    </source>
</evidence>
<evidence type="ECO:0000256" key="1">
    <source>
        <dbReference type="ARBA" id="ARBA00004141"/>
    </source>
</evidence>
<dbReference type="InterPro" id="IPR010432">
    <property type="entry name" value="RDD"/>
</dbReference>
<keyword evidence="4 5" id="KW-0472">Membrane</keyword>
<gene>
    <name evidence="7" type="ORF">SAMN04487967_1935</name>
</gene>
<comment type="subcellular location">
    <subcellularLocation>
        <location evidence="1">Membrane</location>
        <topology evidence="1">Multi-pass membrane protein</topology>
    </subcellularLocation>
</comment>
<evidence type="ECO:0000313" key="8">
    <source>
        <dbReference type="Proteomes" id="UP000199112"/>
    </source>
</evidence>
<feature type="transmembrane region" description="Helical" evidence="5">
    <location>
        <begin position="65"/>
        <end position="87"/>
    </location>
</feature>
<keyword evidence="3 5" id="KW-1133">Transmembrane helix</keyword>
<dbReference type="GO" id="GO:0016020">
    <property type="term" value="C:membrane"/>
    <property type="evidence" value="ECO:0007669"/>
    <property type="project" value="UniProtKB-SubCell"/>
</dbReference>
<evidence type="ECO:0000313" key="7">
    <source>
        <dbReference type="EMBL" id="SEH15134.1"/>
    </source>
</evidence>
<sequence length="181" mass="19835">MLDSIPTKRVPDPDLESASPSLLKRRAIATGIDLAVCYFVIETAILAVLLVAFTDAFLALGNGAFLLSLVGLVPIYLGYTFCFEWRYGRTPGKKRMGLLVVSEDGAHLSVHDAAIRNVLRYVDWLPVGYVLGWFVVRRSPTGRRLGDRLAGTLVVRPVTTAESLYDRDAHARAASGSSERQ</sequence>
<feature type="transmembrane region" description="Helical" evidence="5">
    <location>
        <begin position="32"/>
        <end position="53"/>
    </location>
</feature>
<protein>
    <submittedName>
        <fullName evidence="7">Uncharacterized membrane protein YckC, RDD family</fullName>
    </submittedName>
</protein>
<organism evidence="7 8">
    <name type="scientific">Natronorubrum sediminis</name>
    <dbReference type="NCBI Taxonomy" id="640943"/>
    <lineage>
        <taxon>Archaea</taxon>
        <taxon>Methanobacteriati</taxon>
        <taxon>Methanobacteriota</taxon>
        <taxon>Stenosarchaea group</taxon>
        <taxon>Halobacteria</taxon>
        <taxon>Halobacteriales</taxon>
        <taxon>Natrialbaceae</taxon>
        <taxon>Natronorubrum</taxon>
    </lineage>
</organism>
<name>A0A1H6FZE5_9EURY</name>
<evidence type="ECO:0000256" key="2">
    <source>
        <dbReference type="ARBA" id="ARBA00022692"/>
    </source>
</evidence>
<dbReference type="PANTHER" id="PTHR38480">
    <property type="entry name" value="SLR0254 PROTEIN"/>
    <property type="match status" value="1"/>
</dbReference>
<keyword evidence="2 5" id="KW-0812">Transmembrane</keyword>
<evidence type="ECO:0000256" key="4">
    <source>
        <dbReference type="ARBA" id="ARBA00023136"/>
    </source>
</evidence>
<dbReference type="Pfam" id="PF06271">
    <property type="entry name" value="RDD"/>
    <property type="match status" value="1"/>
</dbReference>
<keyword evidence="8" id="KW-1185">Reference proteome</keyword>
<dbReference type="RefSeq" id="WP_090506830.1">
    <property type="nucleotide sequence ID" value="NZ_FNWL01000002.1"/>
</dbReference>
<evidence type="ECO:0000259" key="6">
    <source>
        <dbReference type="Pfam" id="PF06271"/>
    </source>
</evidence>
<dbReference type="AlphaFoldDB" id="A0A1H6FZE5"/>
<accession>A0A1H6FZE5</accession>
<dbReference type="Proteomes" id="UP000199112">
    <property type="component" value="Unassembled WGS sequence"/>
</dbReference>
<dbReference type="EMBL" id="FNWL01000002">
    <property type="protein sequence ID" value="SEH15134.1"/>
    <property type="molecule type" value="Genomic_DNA"/>
</dbReference>
<feature type="domain" description="RDD" evidence="6">
    <location>
        <begin position="23"/>
        <end position="151"/>
    </location>
</feature>
<proteinExistence type="predicted"/>
<reference evidence="8" key="1">
    <citation type="submission" date="2016-10" db="EMBL/GenBank/DDBJ databases">
        <authorList>
            <person name="Varghese N."/>
            <person name="Submissions S."/>
        </authorList>
    </citation>
    <scope>NUCLEOTIDE SEQUENCE [LARGE SCALE GENOMIC DNA]</scope>
    <source>
        <strain evidence="8">CGMCC 1.8981</strain>
    </source>
</reference>
<evidence type="ECO:0000256" key="3">
    <source>
        <dbReference type="ARBA" id="ARBA00022989"/>
    </source>
</evidence>
<dbReference type="OrthoDB" id="288430at2157"/>